<gene>
    <name evidence="1" type="ORF">SDC9_97653</name>
</gene>
<accession>A0A645AD08</accession>
<proteinExistence type="predicted"/>
<name>A0A645AD08_9ZZZZ</name>
<dbReference type="EMBL" id="VSSQ01013178">
    <property type="protein sequence ID" value="MPM50907.1"/>
    <property type="molecule type" value="Genomic_DNA"/>
</dbReference>
<dbReference type="AlphaFoldDB" id="A0A645AD08"/>
<protein>
    <submittedName>
        <fullName evidence="1">Uncharacterized protein</fullName>
    </submittedName>
</protein>
<sequence>MRRLRGLDIGLQGGQKSVNFALELGRLGRGDVRGSVCPLRHRGLQHREVQIFGALHRRHADRRFRPLKDGTGPVPGIAQGFARDFHYVDVCDPHILEQGCAEDYCHGVLSPRVPHGEGLGITVPACIEGHAHCRNICFPHDPEEF</sequence>
<reference evidence="1" key="1">
    <citation type="submission" date="2019-08" db="EMBL/GenBank/DDBJ databases">
        <authorList>
            <person name="Kucharzyk K."/>
            <person name="Murdoch R.W."/>
            <person name="Higgins S."/>
            <person name="Loffler F."/>
        </authorList>
    </citation>
    <scope>NUCLEOTIDE SEQUENCE</scope>
</reference>
<evidence type="ECO:0000313" key="1">
    <source>
        <dbReference type="EMBL" id="MPM50907.1"/>
    </source>
</evidence>
<organism evidence="1">
    <name type="scientific">bioreactor metagenome</name>
    <dbReference type="NCBI Taxonomy" id="1076179"/>
    <lineage>
        <taxon>unclassified sequences</taxon>
        <taxon>metagenomes</taxon>
        <taxon>ecological metagenomes</taxon>
    </lineage>
</organism>
<comment type="caution">
    <text evidence="1">The sequence shown here is derived from an EMBL/GenBank/DDBJ whole genome shotgun (WGS) entry which is preliminary data.</text>
</comment>